<feature type="compositionally biased region" description="Low complexity" evidence="1">
    <location>
        <begin position="1"/>
        <end position="14"/>
    </location>
</feature>
<accession>A0ABR3V158</accession>
<feature type="compositionally biased region" description="Polar residues" evidence="1">
    <location>
        <begin position="15"/>
        <end position="42"/>
    </location>
</feature>
<feature type="region of interest" description="Disordered" evidence="1">
    <location>
        <begin position="1"/>
        <end position="405"/>
    </location>
</feature>
<feature type="region of interest" description="Disordered" evidence="1">
    <location>
        <begin position="416"/>
        <end position="435"/>
    </location>
</feature>
<dbReference type="EMBL" id="JAZGSY010000625">
    <property type="protein sequence ID" value="KAL1835515.1"/>
    <property type="molecule type" value="Genomic_DNA"/>
</dbReference>
<feature type="compositionally biased region" description="Low complexity" evidence="1">
    <location>
        <begin position="384"/>
        <end position="395"/>
    </location>
</feature>
<feature type="compositionally biased region" description="Low complexity" evidence="1">
    <location>
        <begin position="289"/>
        <end position="306"/>
    </location>
</feature>
<feature type="compositionally biased region" description="Low complexity" evidence="1">
    <location>
        <begin position="51"/>
        <end position="68"/>
    </location>
</feature>
<feature type="region of interest" description="Disordered" evidence="1">
    <location>
        <begin position="852"/>
        <end position="910"/>
    </location>
</feature>
<evidence type="ECO:0000313" key="3">
    <source>
        <dbReference type="Proteomes" id="UP001583172"/>
    </source>
</evidence>
<protein>
    <submittedName>
        <fullName evidence="2">Uncharacterized protein</fullName>
    </submittedName>
</protein>
<reference evidence="2 3" key="1">
    <citation type="journal article" date="2024" name="Commun. Biol.">
        <title>Comparative genomic analysis of thermophilic fungi reveals convergent evolutionary adaptations and gene losses.</title>
        <authorList>
            <person name="Steindorff A.S."/>
            <person name="Aguilar-Pontes M.V."/>
            <person name="Robinson A.J."/>
            <person name="Andreopoulos B."/>
            <person name="LaButti K."/>
            <person name="Kuo A."/>
            <person name="Mondo S."/>
            <person name="Riley R."/>
            <person name="Otillar R."/>
            <person name="Haridas S."/>
            <person name="Lipzen A."/>
            <person name="Grimwood J."/>
            <person name="Schmutz J."/>
            <person name="Clum A."/>
            <person name="Reid I.D."/>
            <person name="Moisan M.C."/>
            <person name="Butler G."/>
            <person name="Nguyen T.T.M."/>
            <person name="Dewar K."/>
            <person name="Conant G."/>
            <person name="Drula E."/>
            <person name="Henrissat B."/>
            <person name="Hansel C."/>
            <person name="Singer S."/>
            <person name="Hutchinson M.I."/>
            <person name="de Vries R.P."/>
            <person name="Natvig D.O."/>
            <person name="Powell A.J."/>
            <person name="Tsang A."/>
            <person name="Grigoriev I.V."/>
        </authorList>
    </citation>
    <scope>NUCLEOTIDE SEQUENCE [LARGE SCALE GENOMIC DNA]</scope>
    <source>
        <strain evidence="2 3">CBS 620.91</strain>
    </source>
</reference>
<feature type="compositionally biased region" description="Polar residues" evidence="1">
    <location>
        <begin position="253"/>
        <end position="271"/>
    </location>
</feature>
<evidence type="ECO:0000256" key="1">
    <source>
        <dbReference type="SAM" id="MobiDB-lite"/>
    </source>
</evidence>
<name>A0ABR3V158_HUMIN</name>
<feature type="compositionally biased region" description="Gly residues" evidence="1">
    <location>
        <begin position="1051"/>
        <end position="1066"/>
    </location>
</feature>
<feature type="compositionally biased region" description="Polar residues" evidence="1">
    <location>
        <begin position="346"/>
        <end position="383"/>
    </location>
</feature>
<feature type="compositionally biased region" description="Low complexity" evidence="1">
    <location>
        <begin position="891"/>
        <end position="900"/>
    </location>
</feature>
<comment type="caution">
    <text evidence="2">The sequence shown here is derived from an EMBL/GenBank/DDBJ whole genome shotgun (WGS) entry which is preliminary data.</text>
</comment>
<gene>
    <name evidence="2" type="ORF">VTJ49DRAFT_6544</name>
</gene>
<feature type="compositionally biased region" description="Acidic residues" evidence="1">
    <location>
        <begin position="69"/>
        <end position="79"/>
    </location>
</feature>
<evidence type="ECO:0000313" key="2">
    <source>
        <dbReference type="EMBL" id="KAL1835515.1"/>
    </source>
</evidence>
<dbReference type="Proteomes" id="UP001583172">
    <property type="component" value="Unassembled WGS sequence"/>
</dbReference>
<feature type="compositionally biased region" description="Basic and acidic residues" evidence="1">
    <location>
        <begin position="187"/>
        <end position="202"/>
    </location>
</feature>
<sequence>MDADDSSSTASSATVNGDSLSQTASSATMEGNNSLSTPSNPTIDADDSSRTATSATADGSVVSSGSDDATIDDVIEASDEQPGSVPGTPTPARMAVTATGSLQTGQRQGAAQRGDDTATETLPTSGRPIRRRLFPDATPSGPAAWDSTLPTTATRTPSEDDDEKVRSGSVASCNSLVDDAGDGQHGGVDDMRGDMDANREHVTQSNNPAAPTTYHGLPNLSGVQGGDGQKSQGTVAQGRMVAPEGVNKPLRGHTSQQSSGTATEFGQSSPFVRSRAFDAGNPYASFIRSQAGPASSQLPAAPSSGPTVAGPTSFRARARVNDNPRQAPGIDTDDNNPPTTRVLGPSSFSSPPRDQTLSVSSSPTFRRTDKSATLPSSSPSACHNNVAKNKNMNNNDPLGDPSLCFPLLGEEESVAAGAAPVAPGPDSSLGPAAPAPAADAIQGVIDPALQALYGGQQQGVDDALEQLCPQGSLPSPGIAQGAAAREGAQLTRSVAGERDDFDNFNDMPFVGNDEDEGHDDMPRPPLVPSGQEWNPEVNPAARFWVPVPGLEPALTQSGQVPSAVPSPRATANNFGPIVGNTSGGDPTDTFGARFGSLGGFGAPVGFDSAFDAGPAGLDFGPGVSAGLLGVGAGPGFGSGHGAPINTRAVVPANDFIEAGFVPEGSRSSGAAADFVPSSNNNNNDNNNIPGTAAGFGPVVDTPGAAGLAARSNNNNAADTSASGTGPTTLAALLRAPAPLDARPITATEREALPVFDSDPAMPFAPWRAHQLRPFAAERMMRVMEVPRRFLPALGALYPDAHFAMALAPASGAGHMTLRMVGREVLRSTAVHFPGLVDPERIVRGVQPVAGWAGMRRGPGRPRGSGGGRGGGMVGVDRGGRGGGSARGGSVVGSVGSVAGGEAQNPPHASAAPEDARYVILLEQRDWPIGSVALLPNTAEAAGFLRQLRDVFDRVPGEGLLLLPVTVGADGSLMRVSSDRRGRLPPFNGVLACRAYHGRQGQTLRVQADWILDRGREGMIDQDPFREVLVRMTEAWVYPDASTEAREARAAGRGGRGGRGGSRGRGGVAAAAVNAPSPVPEEEVEEQPTGDDEEA</sequence>
<feature type="compositionally biased region" description="Acidic residues" evidence="1">
    <location>
        <begin position="1079"/>
        <end position="1094"/>
    </location>
</feature>
<organism evidence="2 3">
    <name type="scientific">Humicola insolens</name>
    <name type="common">Soft-rot fungus</name>
    <dbReference type="NCBI Taxonomy" id="85995"/>
    <lineage>
        <taxon>Eukaryota</taxon>
        <taxon>Fungi</taxon>
        <taxon>Dikarya</taxon>
        <taxon>Ascomycota</taxon>
        <taxon>Pezizomycotina</taxon>
        <taxon>Sordariomycetes</taxon>
        <taxon>Sordariomycetidae</taxon>
        <taxon>Sordariales</taxon>
        <taxon>Chaetomiaceae</taxon>
        <taxon>Mycothermus</taxon>
    </lineage>
</organism>
<feature type="compositionally biased region" description="Gly residues" evidence="1">
    <location>
        <begin position="860"/>
        <end position="873"/>
    </location>
</feature>
<proteinExistence type="predicted"/>
<feature type="region of interest" description="Disordered" evidence="1">
    <location>
        <begin position="1041"/>
        <end position="1094"/>
    </location>
</feature>
<keyword evidence="3" id="KW-1185">Reference proteome</keyword>
<feature type="region of interest" description="Disordered" evidence="1">
    <location>
        <begin position="667"/>
        <end position="691"/>
    </location>
</feature>
<feature type="compositionally biased region" description="Gly residues" evidence="1">
    <location>
        <begin position="880"/>
        <end position="890"/>
    </location>
</feature>